<dbReference type="GO" id="GO:0005524">
    <property type="term" value="F:ATP binding"/>
    <property type="evidence" value="ECO:0007669"/>
    <property type="project" value="UniProtKB-UniRule"/>
</dbReference>
<evidence type="ECO:0000256" key="3">
    <source>
        <dbReference type="ARBA" id="ARBA00022679"/>
    </source>
</evidence>
<comment type="catalytic activity">
    <reaction evidence="5 6">
        <text>D-xylulose + ATP = D-xylulose 5-phosphate + ADP + H(+)</text>
        <dbReference type="Rhea" id="RHEA:10964"/>
        <dbReference type="ChEBI" id="CHEBI:15378"/>
        <dbReference type="ChEBI" id="CHEBI:17140"/>
        <dbReference type="ChEBI" id="CHEBI:30616"/>
        <dbReference type="ChEBI" id="CHEBI:57737"/>
        <dbReference type="ChEBI" id="CHEBI:456216"/>
        <dbReference type="EC" id="2.7.1.17"/>
    </reaction>
</comment>
<keyword evidence="6" id="KW-0119">Carbohydrate metabolism</keyword>
<comment type="function">
    <text evidence="6">Highly specific D-xylulose kinase which participates in the catabolism of xylose. Xylose is a major component of hemicelluloses such as xylan. Most fungi utilize D-xylose via three enzymatic reactions, xylose reductase (XR), xylitol dehydrogenase (XDH), and xylulokinase, to form xylulose 5-phosphate, which enters pentose phosphate pathway.</text>
</comment>
<evidence type="ECO:0000256" key="2">
    <source>
        <dbReference type="ARBA" id="ARBA00022629"/>
    </source>
</evidence>
<dbReference type="GO" id="GO:0005997">
    <property type="term" value="P:xylulose metabolic process"/>
    <property type="evidence" value="ECO:0007669"/>
    <property type="project" value="TreeGrafter"/>
</dbReference>
<dbReference type="GO" id="GO:0005829">
    <property type="term" value="C:cytosol"/>
    <property type="evidence" value="ECO:0007669"/>
    <property type="project" value="TreeGrafter"/>
</dbReference>
<feature type="domain" description="Carbohydrate kinase FGGY C-terminal" evidence="8">
    <location>
        <begin position="303"/>
        <end position="532"/>
    </location>
</feature>
<keyword evidence="3 6" id="KW-0808">Transferase</keyword>
<dbReference type="AlphaFoldDB" id="A0A9P6WD64"/>
<dbReference type="InterPro" id="IPR018485">
    <property type="entry name" value="FGGY_C"/>
</dbReference>
<protein>
    <recommendedName>
        <fullName evidence="6">Xylulose kinase</fullName>
        <ecNumber evidence="6">2.7.1.17</ecNumber>
    </recommendedName>
</protein>
<dbReference type="InterPro" id="IPR042024">
    <property type="entry name" value="D-XK_euk"/>
</dbReference>
<gene>
    <name evidence="9" type="primary">XKS1</name>
    <name evidence="9" type="ORF">C6P45_003172</name>
</gene>
<evidence type="ECO:0000256" key="6">
    <source>
        <dbReference type="RuleBase" id="RU367058"/>
    </source>
</evidence>
<keyword evidence="10" id="KW-1185">Reference proteome</keyword>
<dbReference type="PANTHER" id="PTHR10196:SF57">
    <property type="entry name" value="XYLULOSE KINASE"/>
    <property type="match status" value="1"/>
</dbReference>
<evidence type="ECO:0000313" key="9">
    <source>
        <dbReference type="EMBL" id="KAG0669890.1"/>
    </source>
</evidence>
<evidence type="ECO:0000256" key="4">
    <source>
        <dbReference type="ARBA" id="ARBA00022777"/>
    </source>
</evidence>
<dbReference type="InterPro" id="IPR018484">
    <property type="entry name" value="FGGY_N"/>
</dbReference>
<proteinExistence type="inferred from homology"/>
<dbReference type="GO" id="GO:0004856">
    <property type="term" value="F:D-xylulokinase activity"/>
    <property type="evidence" value="ECO:0007669"/>
    <property type="project" value="UniProtKB-UniRule"/>
</dbReference>
<reference evidence="9 10" key="1">
    <citation type="submission" date="2020-11" db="EMBL/GenBank/DDBJ databases">
        <title>Kefir isolates.</title>
        <authorList>
            <person name="Marcisauskas S."/>
            <person name="Kim Y."/>
            <person name="Blasche S."/>
        </authorList>
    </citation>
    <scope>NUCLEOTIDE SEQUENCE [LARGE SCALE GENOMIC DNA]</scope>
    <source>
        <strain evidence="9 10">OG2</strain>
    </source>
</reference>
<dbReference type="Pfam" id="PF00370">
    <property type="entry name" value="FGGY_N"/>
    <property type="match status" value="1"/>
</dbReference>
<keyword evidence="2 6" id="KW-0859">Xylose metabolism</keyword>
<keyword evidence="6" id="KW-0547">Nucleotide-binding</keyword>
<dbReference type="Pfam" id="PF02782">
    <property type="entry name" value="FGGY_C"/>
    <property type="match status" value="1"/>
</dbReference>
<dbReference type="InterPro" id="IPR043129">
    <property type="entry name" value="ATPase_NBD"/>
</dbReference>
<dbReference type="EMBL" id="PUHR01000031">
    <property type="protein sequence ID" value="KAG0669890.1"/>
    <property type="molecule type" value="Genomic_DNA"/>
</dbReference>
<evidence type="ECO:0000256" key="1">
    <source>
        <dbReference type="ARBA" id="ARBA00009156"/>
    </source>
</evidence>
<evidence type="ECO:0000259" key="7">
    <source>
        <dbReference type="Pfam" id="PF00370"/>
    </source>
</evidence>
<sequence length="586" mass="65719">MFSGYYLGFDLSTQQLKCLIVDQHRCIVSEQRVEFDKDLPGYGTEKGVYHRGDVVESPVAQWLEAVDLVLQRVRDSGFDLNQVTAISGSCQQHGSVYWTEEACDMLETLSPEKGSLVEQLGSNAFSRPMAPNWQDHSTGKQCQEMENAVGGPEQMAQLTGARAHFRFTGPQILKIIQEEPEVYEKSHVITLVSNFATSLLCGKFVPLEEADACGMNLYDIQQKKFSETLINLLESNRPYKIGNSLLSKLLGEPMSAGTPIEAGTIAPYFVEKYGFNSNCQVFPFTGDNLATICSLPLQNNDVLISLGTSTTILLVTDQYHPSPNYHLFIHPTIPDYYMGMICYCNGSLAREQIRDKLNLAYHDKKPGDWVNFNEAVSDGNLNNENELGIYFPIGEIVPSMPATFQRILFDKVSGDILQSVDEFEDVRHDAKNIVESQALSCRVRVSPLLSPRPGAFHTSIQINKMVKFDYDVLPLTEYFDRRPHNAYFVGGASNNLAIVKRFSQVLGATEHNYRTENPDSCAIGGCYKAMWSHMQSSHDALNFGLFLQERIQPSELQLIMDGDDDAWDKYNHKIVPLSLLEQAIQP</sequence>
<dbReference type="OrthoDB" id="1728974at2759"/>
<dbReference type="EC" id="2.7.1.17" evidence="6"/>
<dbReference type="SUPFAM" id="SSF53067">
    <property type="entry name" value="Actin-like ATPase domain"/>
    <property type="match status" value="2"/>
</dbReference>
<dbReference type="Gene3D" id="3.30.420.40">
    <property type="match status" value="2"/>
</dbReference>
<accession>A0A9P6WD64</accession>
<dbReference type="GO" id="GO:0042732">
    <property type="term" value="P:D-xylose metabolic process"/>
    <property type="evidence" value="ECO:0007669"/>
    <property type="project" value="UniProtKB-UniRule"/>
</dbReference>
<comment type="caution">
    <text evidence="9">The sequence shown here is derived from an EMBL/GenBank/DDBJ whole genome shotgun (WGS) entry which is preliminary data.</text>
</comment>
<organism evidence="9 10">
    <name type="scientific">Maudiozyma exigua</name>
    <name type="common">Yeast</name>
    <name type="synonym">Kazachstania exigua</name>
    <dbReference type="NCBI Taxonomy" id="34358"/>
    <lineage>
        <taxon>Eukaryota</taxon>
        <taxon>Fungi</taxon>
        <taxon>Dikarya</taxon>
        <taxon>Ascomycota</taxon>
        <taxon>Saccharomycotina</taxon>
        <taxon>Saccharomycetes</taxon>
        <taxon>Saccharomycetales</taxon>
        <taxon>Saccharomycetaceae</taxon>
        <taxon>Maudiozyma</taxon>
    </lineage>
</organism>
<evidence type="ECO:0000259" key="8">
    <source>
        <dbReference type="Pfam" id="PF02782"/>
    </source>
</evidence>
<keyword evidence="6" id="KW-0067">ATP-binding</keyword>
<dbReference type="Proteomes" id="UP000750334">
    <property type="component" value="Unassembled WGS sequence"/>
</dbReference>
<evidence type="ECO:0000256" key="5">
    <source>
        <dbReference type="ARBA" id="ARBA00048885"/>
    </source>
</evidence>
<name>A0A9P6WD64_MAUEX</name>
<comment type="similarity">
    <text evidence="1 6">Belongs to the FGGY kinase family.</text>
</comment>
<evidence type="ECO:0000313" key="10">
    <source>
        <dbReference type="Proteomes" id="UP000750334"/>
    </source>
</evidence>
<feature type="domain" description="Carbohydrate kinase FGGY N-terminal" evidence="7">
    <location>
        <begin position="132"/>
        <end position="291"/>
    </location>
</feature>
<dbReference type="PANTHER" id="PTHR10196">
    <property type="entry name" value="SUGAR KINASE"/>
    <property type="match status" value="1"/>
</dbReference>
<dbReference type="CDD" id="cd07776">
    <property type="entry name" value="ASKHA_NBD_FGGY_SpXK-like"/>
    <property type="match status" value="1"/>
</dbReference>
<keyword evidence="4 6" id="KW-0418">Kinase</keyword>